<feature type="binding site" evidence="4">
    <location>
        <position position="111"/>
    </location>
    <ligand>
        <name>substrate</name>
    </ligand>
</feature>
<dbReference type="Proteomes" id="UP001589683">
    <property type="component" value="Unassembled WGS sequence"/>
</dbReference>
<dbReference type="GO" id="GO:0160147">
    <property type="term" value="F:tRNA pseudouridine(38-40) synthase activity"/>
    <property type="evidence" value="ECO:0007669"/>
    <property type="project" value="UniProtKB-EC"/>
</dbReference>
<dbReference type="PIRSF" id="PIRSF001430">
    <property type="entry name" value="tRNA_psdUrid_synth"/>
    <property type="match status" value="1"/>
</dbReference>
<dbReference type="Gene3D" id="3.30.70.580">
    <property type="entry name" value="Pseudouridine synthase I, catalytic domain, N-terminal subdomain"/>
    <property type="match status" value="1"/>
</dbReference>
<keyword evidence="3 4" id="KW-0413">Isomerase</keyword>
<keyword evidence="2 4" id="KW-0819">tRNA processing</keyword>
<name>A0ABV5JCV9_9RHOB</name>
<proteinExistence type="inferred from homology"/>
<sequence length="261" mass="29503">MPRFALKIEYSGAPFYGWQRQKTHSSVQQTVEDALAKMAADDPSLVAAGRTDRGVHATGQVAHCDLKRNWDLFRLSEALNYHLKPWPVAVVDVAKVEDNFSARFSAVERQYLFRIVNRRAPMTFEAGQVWQVSQHLELAPMREAAGHLLGLHDFTTFRSVMCQAKSPVKTLDELRIEEFELPHGREFRFYVRARSFLHNQVRSLVGSLVQVGRGSWSPDDMRLALEACDRSACGPVSPPHGLYLSAVQYEEDPFAKISDTA</sequence>
<evidence type="ECO:0000256" key="4">
    <source>
        <dbReference type="HAMAP-Rule" id="MF_00171"/>
    </source>
</evidence>
<dbReference type="InterPro" id="IPR020094">
    <property type="entry name" value="TruA/RsuA/RluB/E/F_N"/>
</dbReference>
<dbReference type="EMBL" id="JBHMEA010000007">
    <property type="protein sequence ID" value="MFB9230588.1"/>
    <property type="molecule type" value="Genomic_DNA"/>
</dbReference>
<comment type="caution">
    <text evidence="7">The sequence shown here is derived from an EMBL/GenBank/DDBJ whole genome shotgun (WGS) entry which is preliminary data.</text>
</comment>
<dbReference type="EC" id="5.4.99.12" evidence="4"/>
<dbReference type="HAMAP" id="MF_00171">
    <property type="entry name" value="TruA"/>
    <property type="match status" value="1"/>
</dbReference>
<feature type="domain" description="Pseudouridine synthase I TruA alpha/beta" evidence="6">
    <location>
        <begin position="9"/>
        <end position="104"/>
    </location>
</feature>
<dbReference type="InterPro" id="IPR001406">
    <property type="entry name" value="PsdUridine_synth_TruA"/>
</dbReference>
<dbReference type="SUPFAM" id="SSF55120">
    <property type="entry name" value="Pseudouridine synthase"/>
    <property type="match status" value="1"/>
</dbReference>
<comment type="function">
    <text evidence="4">Formation of pseudouridine at positions 38, 39 and 40 in the anticodon stem and loop of transfer RNAs.</text>
</comment>
<dbReference type="NCBIfam" id="TIGR00071">
    <property type="entry name" value="hisT_truA"/>
    <property type="match status" value="1"/>
</dbReference>
<evidence type="ECO:0000256" key="5">
    <source>
        <dbReference type="RuleBase" id="RU003792"/>
    </source>
</evidence>
<evidence type="ECO:0000313" key="7">
    <source>
        <dbReference type="EMBL" id="MFB9230588.1"/>
    </source>
</evidence>
<evidence type="ECO:0000256" key="3">
    <source>
        <dbReference type="ARBA" id="ARBA00023235"/>
    </source>
</evidence>
<feature type="active site" description="Nucleophile" evidence="4">
    <location>
        <position position="52"/>
    </location>
</feature>
<evidence type="ECO:0000256" key="2">
    <source>
        <dbReference type="ARBA" id="ARBA00022694"/>
    </source>
</evidence>
<evidence type="ECO:0000256" key="1">
    <source>
        <dbReference type="ARBA" id="ARBA00009375"/>
    </source>
</evidence>
<organism evidence="7 8">
    <name type="scientific">Pseudohalocynthiibacter aestuariivivens</name>
    <dbReference type="NCBI Taxonomy" id="1591409"/>
    <lineage>
        <taxon>Bacteria</taxon>
        <taxon>Pseudomonadati</taxon>
        <taxon>Pseudomonadota</taxon>
        <taxon>Alphaproteobacteria</taxon>
        <taxon>Rhodobacterales</taxon>
        <taxon>Paracoccaceae</taxon>
        <taxon>Pseudohalocynthiibacter</taxon>
    </lineage>
</organism>
<dbReference type="CDD" id="cd02570">
    <property type="entry name" value="PseudoU_synth_EcTruA"/>
    <property type="match status" value="1"/>
</dbReference>
<gene>
    <name evidence="4 7" type="primary">truA</name>
    <name evidence="7" type="ORF">ACFFUT_02160</name>
</gene>
<dbReference type="InterPro" id="IPR020103">
    <property type="entry name" value="PsdUridine_synth_cat_dom_sf"/>
</dbReference>
<dbReference type="Gene3D" id="3.30.70.660">
    <property type="entry name" value="Pseudouridine synthase I, catalytic domain, C-terminal subdomain"/>
    <property type="match status" value="1"/>
</dbReference>
<dbReference type="RefSeq" id="WP_213887521.1">
    <property type="nucleotide sequence ID" value="NZ_JAGFNU010000001.1"/>
</dbReference>
<reference evidence="7 8" key="1">
    <citation type="submission" date="2024-09" db="EMBL/GenBank/DDBJ databases">
        <authorList>
            <person name="Sun Q."/>
            <person name="Mori K."/>
        </authorList>
    </citation>
    <scope>NUCLEOTIDE SEQUENCE [LARGE SCALE GENOMIC DNA]</scope>
    <source>
        <strain evidence="7 8">CECT 8726</strain>
    </source>
</reference>
<accession>A0ABV5JCV9</accession>
<evidence type="ECO:0000313" key="8">
    <source>
        <dbReference type="Proteomes" id="UP001589683"/>
    </source>
</evidence>
<dbReference type="PANTHER" id="PTHR11142:SF0">
    <property type="entry name" value="TRNA PSEUDOURIDINE SYNTHASE-LIKE 1"/>
    <property type="match status" value="1"/>
</dbReference>
<evidence type="ECO:0000259" key="6">
    <source>
        <dbReference type="Pfam" id="PF01416"/>
    </source>
</evidence>
<dbReference type="Pfam" id="PF01416">
    <property type="entry name" value="PseudoU_synth_1"/>
    <property type="match status" value="2"/>
</dbReference>
<dbReference type="InterPro" id="IPR020095">
    <property type="entry name" value="PsdUridine_synth_TruA_C"/>
</dbReference>
<protein>
    <recommendedName>
        <fullName evidence="4">tRNA pseudouridine synthase A</fullName>
        <ecNumber evidence="4">5.4.99.12</ecNumber>
    </recommendedName>
    <alternativeName>
        <fullName evidence="4">tRNA pseudouridine(38-40) synthase</fullName>
    </alternativeName>
    <alternativeName>
        <fullName evidence="4">tRNA pseudouridylate synthase I</fullName>
    </alternativeName>
    <alternativeName>
        <fullName evidence="4">tRNA-uridine isomerase I</fullName>
    </alternativeName>
</protein>
<dbReference type="InterPro" id="IPR020097">
    <property type="entry name" value="PsdUridine_synth_TruA_a/b_dom"/>
</dbReference>
<feature type="domain" description="Pseudouridine synthase I TruA alpha/beta" evidence="6">
    <location>
        <begin position="144"/>
        <end position="250"/>
    </location>
</feature>
<dbReference type="PANTHER" id="PTHR11142">
    <property type="entry name" value="PSEUDOURIDYLATE SYNTHASE"/>
    <property type="match status" value="1"/>
</dbReference>
<comment type="caution">
    <text evidence="4">Lacks conserved residue(s) required for the propagation of feature annotation.</text>
</comment>
<comment type="catalytic activity">
    <reaction evidence="4 5">
        <text>uridine(38/39/40) in tRNA = pseudouridine(38/39/40) in tRNA</text>
        <dbReference type="Rhea" id="RHEA:22376"/>
        <dbReference type="Rhea" id="RHEA-COMP:10085"/>
        <dbReference type="Rhea" id="RHEA-COMP:10087"/>
        <dbReference type="ChEBI" id="CHEBI:65314"/>
        <dbReference type="ChEBI" id="CHEBI:65315"/>
        <dbReference type="EC" id="5.4.99.12"/>
    </reaction>
</comment>
<comment type="subunit">
    <text evidence="4">Homodimer.</text>
</comment>
<keyword evidence="8" id="KW-1185">Reference proteome</keyword>
<comment type="similarity">
    <text evidence="1 4 5">Belongs to the tRNA pseudouridine synthase TruA family.</text>
</comment>